<dbReference type="PaxDb" id="3055-EDO96691"/>
<name>A0A2K3D718_CHLRE</name>
<dbReference type="InterPro" id="IPR015943">
    <property type="entry name" value="WD40/YVTN_repeat-like_dom_sf"/>
</dbReference>
<feature type="compositionally biased region" description="Pro residues" evidence="1">
    <location>
        <begin position="432"/>
        <end position="449"/>
    </location>
</feature>
<dbReference type="InterPro" id="IPR018391">
    <property type="entry name" value="PQQ_b-propeller_rpt"/>
</dbReference>
<accession>A0A2K3D718</accession>
<evidence type="ECO:0000256" key="1">
    <source>
        <dbReference type="SAM" id="MobiDB-lite"/>
    </source>
</evidence>
<feature type="chain" id="PRO_5014477075" description="Pyrrolo-quinoline quinone repeat domain-containing protein" evidence="2">
    <location>
        <begin position="24"/>
        <end position="1045"/>
    </location>
</feature>
<dbReference type="Pfam" id="PF13360">
    <property type="entry name" value="PQQ_2"/>
    <property type="match status" value="5"/>
</dbReference>
<gene>
    <name evidence="4" type="ORF">CHLRE_12g547302v5</name>
</gene>
<dbReference type="InterPro" id="IPR002372">
    <property type="entry name" value="PQQ_rpt_dom"/>
</dbReference>
<evidence type="ECO:0000259" key="3">
    <source>
        <dbReference type="Pfam" id="PF13360"/>
    </source>
</evidence>
<keyword evidence="5" id="KW-1185">Reference proteome</keyword>
<dbReference type="PANTHER" id="PTHR34512:SF30">
    <property type="entry name" value="OUTER MEMBRANE PROTEIN ASSEMBLY FACTOR BAMB"/>
    <property type="match status" value="1"/>
</dbReference>
<evidence type="ECO:0000313" key="5">
    <source>
        <dbReference type="Proteomes" id="UP000006906"/>
    </source>
</evidence>
<dbReference type="AlphaFoldDB" id="A0A2K3D718"/>
<feature type="compositionally biased region" description="Low complexity" evidence="1">
    <location>
        <begin position="865"/>
        <end position="877"/>
    </location>
</feature>
<feature type="region of interest" description="Disordered" evidence="1">
    <location>
        <begin position="822"/>
        <end position="877"/>
    </location>
</feature>
<feature type="compositionally biased region" description="Pro residues" evidence="1">
    <location>
        <begin position="830"/>
        <end position="864"/>
    </location>
</feature>
<feature type="domain" description="Pyrrolo-quinoline quinone repeat" evidence="3">
    <location>
        <begin position="572"/>
        <end position="694"/>
    </location>
</feature>
<dbReference type="RefSeq" id="XP_042919253.1">
    <property type="nucleotide sequence ID" value="XM_043068903.1"/>
</dbReference>
<protein>
    <recommendedName>
        <fullName evidence="3">Pyrrolo-quinoline quinone repeat domain-containing protein</fullName>
    </recommendedName>
</protein>
<evidence type="ECO:0000256" key="2">
    <source>
        <dbReference type="SAM" id="SignalP"/>
    </source>
</evidence>
<dbReference type="GeneID" id="5729249"/>
<keyword evidence="2" id="KW-0732">Signal</keyword>
<dbReference type="OrthoDB" id="536707at2759"/>
<dbReference type="EMBL" id="CM008973">
    <property type="protein sequence ID" value="PNW76332.1"/>
    <property type="molecule type" value="Genomic_DNA"/>
</dbReference>
<feature type="signal peptide" evidence="2">
    <location>
        <begin position="1"/>
        <end position="23"/>
    </location>
</feature>
<proteinExistence type="predicted"/>
<dbReference type="Gene3D" id="2.130.10.10">
    <property type="entry name" value="YVTN repeat-like/Quinoprotein amine dehydrogenase"/>
    <property type="match status" value="3"/>
</dbReference>
<dbReference type="InterPro" id="IPR011047">
    <property type="entry name" value="Quinoprotein_ADH-like_sf"/>
</dbReference>
<feature type="domain" description="Pyrrolo-quinoline quinone repeat" evidence="3">
    <location>
        <begin position="240"/>
        <end position="372"/>
    </location>
</feature>
<dbReference type="ExpressionAtlas" id="A0A2K3D718">
    <property type="expression patterns" value="baseline and differential"/>
</dbReference>
<dbReference type="SMART" id="SM00564">
    <property type="entry name" value="PQQ"/>
    <property type="match status" value="12"/>
</dbReference>
<dbReference type="Gene3D" id="2.40.10.480">
    <property type="match status" value="1"/>
</dbReference>
<sequence length="1045" mass="109144">MQQLMILVLAAITICWPAGRVSGQTPQTCWVSVAENVTGLTGIEYTRPARATEAGGGELVLLSLRQSLVAYSVAQGRVAWRFAWQPLTEVMADGDVFSYPIRQDGACPLALDESAGLVYLGAGDRVLYALELATGRQRWSWRSSQAFESVVCGGGRVLASTEDYRQVGLDGASGQLVWQLQFRRLSSPQTGVFEGVLVRPEQSGSLWGINSTSGQVMWLKAPLRRVPIVNFFDAMPYDPDTGLFFVSDDAGWLYALQLRTGAVAWEADVASQQSSKRLSNVAAANGRVFALSSVKPPGEPGPSAHAVAFNASTGAVLWEQSGLGSCGPGGMQVLPQRGAVLLGLTSSWGGATWPIQYTAADEATGATLWTLPMGGRFCASTPQYLPGSDLLLLAALSEDRRSLELTTVPAALGRTCPQRPAEQDTDAGASTPPSPPLMPPAPPPPPPKGPADYCWRAQLSQLPLADPATDGGRVYAQDNRGMAIAVDVRTGAAAWKSAACGLDAFWPGSPLVSGGVVYLICATSRVLALNATTGRLLWRTRPICQMPHVKPDRTCTPFGSYGHPDISHRLGLVYFGGPDRSYYAFNITTGEEVWNYYEDNTLATYGSSVGLLDGLLYAVAIADNEVDMKLLALNATDGMLVWSRLASGATRDNGVLQFVNGTLAVGTSGGELRLFSVGLEGGDMVWSMPATSSPISGVERHGDTLYFGDGDGWVRAVSISRTALLWEVSTMDLPELEGLPVPINVIQPRPVYSQGRLYVTCVAGLLVMDAATGKVLWADLSQRSLASPLVIERPEGAQVVIGQYLDKLVSLSPNCNAAGRGATTLTFLNSPPPPPRPSPPSPPLSPPSPLTMDPPPPTPPPASFPTPATSSPAPVPSLAPAVNATTCPVCPLPAAKCNAVPSPNGNSNRLRVSLGLSGVSAKALKADSKAQAGLAAAVDKVAGGSGVRVEVESVSPPGGGSSGALAVVRLRVEVQGGSGRVADVVGALEASMLEGRGSSVGGSSNSKVPVSTMQAALAVAAVGGRGQQQALAAARVRTLVVVRDE</sequence>
<evidence type="ECO:0000313" key="4">
    <source>
        <dbReference type="EMBL" id="PNW76332.1"/>
    </source>
</evidence>
<feature type="region of interest" description="Disordered" evidence="1">
    <location>
        <begin position="411"/>
        <end position="451"/>
    </location>
</feature>
<feature type="domain" description="Pyrrolo-quinoline quinone repeat" evidence="3">
    <location>
        <begin position="455"/>
        <end position="540"/>
    </location>
</feature>
<dbReference type="KEGG" id="cre:CHLRE_12g547302v5"/>
<dbReference type="PANTHER" id="PTHR34512">
    <property type="entry name" value="CELL SURFACE PROTEIN"/>
    <property type="match status" value="1"/>
</dbReference>
<feature type="domain" description="Pyrrolo-quinoline quinone repeat" evidence="3">
    <location>
        <begin position="66"/>
        <end position="218"/>
    </location>
</feature>
<dbReference type="SUPFAM" id="SSF50998">
    <property type="entry name" value="Quinoprotein alcohol dehydrogenase-like"/>
    <property type="match status" value="2"/>
</dbReference>
<dbReference type="Proteomes" id="UP000006906">
    <property type="component" value="Chromosome 12"/>
</dbReference>
<dbReference type="Gramene" id="PNW76332">
    <property type="protein sequence ID" value="PNW76332"/>
    <property type="gene ID" value="CHLRE_12g547302v5"/>
</dbReference>
<reference evidence="4 5" key="1">
    <citation type="journal article" date="2007" name="Science">
        <title>The Chlamydomonas genome reveals the evolution of key animal and plant functions.</title>
        <authorList>
            <person name="Merchant S.S."/>
            <person name="Prochnik S.E."/>
            <person name="Vallon O."/>
            <person name="Harris E.H."/>
            <person name="Karpowicz S.J."/>
            <person name="Witman G.B."/>
            <person name="Terry A."/>
            <person name="Salamov A."/>
            <person name="Fritz-Laylin L.K."/>
            <person name="Marechal-Drouard L."/>
            <person name="Marshall W.F."/>
            <person name="Qu L.H."/>
            <person name="Nelson D.R."/>
            <person name="Sanderfoot A.A."/>
            <person name="Spalding M.H."/>
            <person name="Kapitonov V.V."/>
            <person name="Ren Q."/>
            <person name="Ferris P."/>
            <person name="Lindquist E."/>
            <person name="Shapiro H."/>
            <person name="Lucas S.M."/>
            <person name="Grimwood J."/>
            <person name="Schmutz J."/>
            <person name="Cardol P."/>
            <person name="Cerutti H."/>
            <person name="Chanfreau G."/>
            <person name="Chen C.L."/>
            <person name="Cognat V."/>
            <person name="Croft M.T."/>
            <person name="Dent R."/>
            <person name="Dutcher S."/>
            <person name="Fernandez E."/>
            <person name="Fukuzawa H."/>
            <person name="Gonzalez-Ballester D."/>
            <person name="Gonzalez-Halphen D."/>
            <person name="Hallmann A."/>
            <person name="Hanikenne M."/>
            <person name="Hippler M."/>
            <person name="Inwood W."/>
            <person name="Jabbari K."/>
            <person name="Kalanon M."/>
            <person name="Kuras R."/>
            <person name="Lefebvre P.A."/>
            <person name="Lemaire S.D."/>
            <person name="Lobanov A.V."/>
            <person name="Lohr M."/>
            <person name="Manuell A."/>
            <person name="Meier I."/>
            <person name="Mets L."/>
            <person name="Mittag M."/>
            <person name="Mittelmeier T."/>
            <person name="Moroney J.V."/>
            <person name="Moseley J."/>
            <person name="Napoli C."/>
            <person name="Nedelcu A.M."/>
            <person name="Niyogi K."/>
            <person name="Novoselov S.V."/>
            <person name="Paulsen I.T."/>
            <person name="Pazour G."/>
            <person name="Purton S."/>
            <person name="Ral J.P."/>
            <person name="Riano-Pachon D.M."/>
            <person name="Riekhof W."/>
            <person name="Rymarquis L."/>
            <person name="Schroda M."/>
            <person name="Stern D."/>
            <person name="Umen J."/>
            <person name="Willows R."/>
            <person name="Wilson N."/>
            <person name="Zimmer S.L."/>
            <person name="Allmer J."/>
            <person name="Balk J."/>
            <person name="Bisova K."/>
            <person name="Chen C.J."/>
            <person name="Elias M."/>
            <person name="Gendler K."/>
            <person name="Hauser C."/>
            <person name="Lamb M.R."/>
            <person name="Ledford H."/>
            <person name="Long J.C."/>
            <person name="Minagawa J."/>
            <person name="Page M.D."/>
            <person name="Pan J."/>
            <person name="Pootakham W."/>
            <person name="Roje S."/>
            <person name="Rose A."/>
            <person name="Stahlberg E."/>
            <person name="Terauchi A.M."/>
            <person name="Yang P."/>
            <person name="Ball S."/>
            <person name="Bowler C."/>
            <person name="Dieckmann C.L."/>
            <person name="Gladyshev V.N."/>
            <person name="Green P."/>
            <person name="Jorgensen R."/>
            <person name="Mayfield S."/>
            <person name="Mueller-Roeber B."/>
            <person name="Rajamani S."/>
            <person name="Sayre R.T."/>
            <person name="Brokstein P."/>
            <person name="Dubchak I."/>
            <person name="Goodstein D."/>
            <person name="Hornick L."/>
            <person name="Huang Y.W."/>
            <person name="Jhaveri J."/>
            <person name="Luo Y."/>
            <person name="Martinez D."/>
            <person name="Ngau W.C."/>
            <person name="Otillar B."/>
            <person name="Poliakov A."/>
            <person name="Porter A."/>
            <person name="Szajkowski L."/>
            <person name="Werner G."/>
            <person name="Zhou K."/>
            <person name="Grigoriev I.V."/>
            <person name="Rokhsar D.S."/>
            <person name="Grossman A.R."/>
        </authorList>
    </citation>
    <scope>NUCLEOTIDE SEQUENCE [LARGE SCALE GENOMIC DNA]</scope>
    <source>
        <strain evidence="5">CC-503</strain>
    </source>
</reference>
<dbReference type="InParanoid" id="A0A2K3D718"/>
<feature type="domain" description="Pyrrolo-quinoline quinone repeat" evidence="3">
    <location>
        <begin position="711"/>
        <end position="790"/>
    </location>
</feature>
<organism evidence="4 5">
    <name type="scientific">Chlamydomonas reinhardtii</name>
    <name type="common">Chlamydomonas smithii</name>
    <dbReference type="NCBI Taxonomy" id="3055"/>
    <lineage>
        <taxon>Eukaryota</taxon>
        <taxon>Viridiplantae</taxon>
        <taxon>Chlorophyta</taxon>
        <taxon>core chlorophytes</taxon>
        <taxon>Chlorophyceae</taxon>
        <taxon>CS clade</taxon>
        <taxon>Chlamydomonadales</taxon>
        <taxon>Chlamydomonadaceae</taxon>
        <taxon>Chlamydomonas</taxon>
    </lineage>
</organism>